<dbReference type="Proteomes" id="UP000008553">
    <property type="component" value="Unassembled WGS sequence"/>
</dbReference>
<protein>
    <submittedName>
        <fullName evidence="1">Uncharacterized protein</fullName>
    </submittedName>
</protein>
<evidence type="ECO:0000313" key="1">
    <source>
        <dbReference type="EMBL" id="EAA22363.1"/>
    </source>
</evidence>
<dbReference type="PaxDb" id="73239-Q7RSR8"/>
<sequence>IFYLSYSFHLIPITLFCLQTWTSSIC</sequence>
<gene>
    <name evidence="1" type="ORF">PY00286</name>
</gene>
<feature type="non-terminal residue" evidence="1">
    <location>
        <position position="1"/>
    </location>
</feature>
<name>Q7RSR8_PLAYO</name>
<dbReference type="EMBL" id="AABL01000079">
    <property type="protein sequence ID" value="EAA22363.1"/>
    <property type="molecule type" value="Genomic_DNA"/>
</dbReference>
<proteinExistence type="predicted"/>
<dbReference type="AlphaFoldDB" id="Q7RSR8"/>
<keyword evidence="2" id="KW-1185">Reference proteome</keyword>
<accession>Q7RSR8</accession>
<evidence type="ECO:0000313" key="2">
    <source>
        <dbReference type="Proteomes" id="UP000008553"/>
    </source>
</evidence>
<dbReference type="InParanoid" id="Q7RSR8"/>
<reference evidence="1 2" key="1">
    <citation type="journal article" date="2002" name="Nature">
        <title>Genome sequence and comparative analysis of the model rodent malaria parasite Plasmodium yoelii yoelii.</title>
        <authorList>
            <person name="Carlton J.M."/>
            <person name="Angiuoli S.V."/>
            <person name="Suh B.B."/>
            <person name="Kooij T.W."/>
            <person name="Pertea M."/>
            <person name="Silva J.C."/>
            <person name="Ermolaeva M.D."/>
            <person name="Allen J.E."/>
            <person name="Selengut J.D."/>
            <person name="Koo H.L."/>
            <person name="Peterson J.D."/>
            <person name="Pop M."/>
            <person name="Kosack D.S."/>
            <person name="Shumway M.F."/>
            <person name="Bidwell S.L."/>
            <person name="Shallom S.J."/>
            <person name="van Aken S.E."/>
            <person name="Riedmuller S.B."/>
            <person name="Feldblyum T.V."/>
            <person name="Cho J.K."/>
            <person name="Quackenbush J."/>
            <person name="Sedegah M."/>
            <person name="Shoaibi A."/>
            <person name="Cummings L.M."/>
            <person name="Florens L."/>
            <person name="Yates J.R."/>
            <person name="Raine J.D."/>
            <person name="Sinden R.E."/>
            <person name="Harris M.A."/>
            <person name="Cunningham D.A."/>
            <person name="Preiser P.R."/>
            <person name="Bergman L.W."/>
            <person name="Vaidya A.B."/>
            <person name="van Lin L.H."/>
            <person name="Janse C.J."/>
            <person name="Waters A.P."/>
            <person name="Smith H.O."/>
            <person name="White O.R."/>
            <person name="Salzberg S.L."/>
            <person name="Venter J.C."/>
            <person name="Fraser C.M."/>
            <person name="Hoffman S.L."/>
            <person name="Gardner M.J."/>
            <person name="Carucci D.J."/>
        </authorList>
    </citation>
    <scope>NUCLEOTIDE SEQUENCE [LARGE SCALE GENOMIC DNA]</scope>
    <source>
        <strain evidence="1 2">17XNL</strain>
    </source>
</reference>
<comment type="caution">
    <text evidence="1">The sequence shown here is derived from an EMBL/GenBank/DDBJ whole genome shotgun (WGS) entry which is preliminary data.</text>
</comment>
<organism evidence="1 2">
    <name type="scientific">Plasmodium yoelii yoelii</name>
    <dbReference type="NCBI Taxonomy" id="73239"/>
    <lineage>
        <taxon>Eukaryota</taxon>
        <taxon>Sar</taxon>
        <taxon>Alveolata</taxon>
        <taxon>Apicomplexa</taxon>
        <taxon>Aconoidasida</taxon>
        <taxon>Haemosporida</taxon>
        <taxon>Plasmodiidae</taxon>
        <taxon>Plasmodium</taxon>
        <taxon>Plasmodium (Vinckeia)</taxon>
    </lineage>
</organism>